<dbReference type="PROSITE" id="PS50023">
    <property type="entry name" value="LIM_DOMAIN_2"/>
    <property type="match status" value="1"/>
</dbReference>
<sequence>MCALRGIKDYQPTSCAPAGLSNCVNLSNPCPVFNKKGKMEGESSFSRRSWASQSLRVTARELSLVSARGKSNAIAERFSKYQRAADESNAEKKKKKASVDSLPPTLRSGNLSVLKKRWEQPGPRQDKPAPIPSGPPRARHTPPAVPKPTPTTEHPSPAKSPASLDNQGSQGPPSYFQYPAVTTAVAKEGAESGMENKTNRQTEGDEGEGRMQVEDKVVPSSPCTPNEKPSVPLNSLKMMFEKGPSANGKVRTGLHRSPSDDMEQRLGVLSPDRVLETTSLRERMAKYQSAVTKKGPQARTASQSDGEDNNLKENVPPSGVAVSQALESYSRKVAVAETNISGDGMDTSSFKGSGHSSPSAHSDQPKAARKFCPPVRETCIVCLKTVYPLERLVANTQVFHTTCFRCLHCNTKLSLGNYASLHGNVYCKPHFSQLFKAKGNYDEGFGHRPHKELWTPQTEEEGQEERFDGEVEKKPKDRVERVLPVCRSNETTPSLAKQPSPTVEESPLAKVTDLTVSLETRSHTSTEKLSTVEKPPEARRLRVAWPPPADSDSGSAPVLEACGGVGRPWRAKWPPEGEVSLSNLSSDRAELKSLRRSSSLKERIRPFSVAPSLTSTQGPREPRRPVKSLLDRRGSLEDSHSTPGDPEAQPCRKSEVGQGKNESKPTWPSGSEVNGVTSPEEAESLQEENHDKPIESQKEKEAPVKCDSPDSPSTPSPPSWPKQNRSSQDVGFWEEEVEDGDGEQLTVEEMIKRNRYYEEEEEEEDDNV</sequence>
<feature type="compositionally biased region" description="Basic and acidic residues" evidence="5">
    <location>
        <begin position="82"/>
        <end position="91"/>
    </location>
</feature>
<proteinExistence type="predicted"/>
<keyword evidence="1 4" id="KW-0479">Metal-binding</keyword>
<dbReference type="GeneTree" id="ENSGT00940000158313"/>
<organism evidence="7 8">
    <name type="scientific">Esox lucius</name>
    <name type="common">Northern pike</name>
    <dbReference type="NCBI Taxonomy" id="8010"/>
    <lineage>
        <taxon>Eukaryota</taxon>
        <taxon>Metazoa</taxon>
        <taxon>Chordata</taxon>
        <taxon>Craniata</taxon>
        <taxon>Vertebrata</taxon>
        <taxon>Euteleostomi</taxon>
        <taxon>Actinopterygii</taxon>
        <taxon>Neopterygii</taxon>
        <taxon>Teleostei</taxon>
        <taxon>Protacanthopterygii</taxon>
        <taxon>Esociformes</taxon>
        <taxon>Esocidae</taxon>
        <taxon>Esox</taxon>
    </lineage>
</organism>
<evidence type="ECO:0000259" key="6">
    <source>
        <dbReference type="PROSITE" id="PS50023"/>
    </source>
</evidence>
<feature type="region of interest" description="Disordered" evidence="5">
    <location>
        <begin position="82"/>
        <end position="317"/>
    </location>
</feature>
<dbReference type="CDD" id="cd09485">
    <property type="entry name" value="LIM_Eplin_alpha_beta"/>
    <property type="match status" value="1"/>
</dbReference>
<feature type="compositionally biased region" description="Basic and acidic residues" evidence="5">
    <location>
        <begin position="273"/>
        <end position="285"/>
    </location>
</feature>
<evidence type="ECO:0000256" key="1">
    <source>
        <dbReference type="ARBA" id="ARBA00022723"/>
    </source>
</evidence>
<evidence type="ECO:0000256" key="2">
    <source>
        <dbReference type="ARBA" id="ARBA00022833"/>
    </source>
</evidence>
<dbReference type="PROSITE" id="PS00478">
    <property type="entry name" value="LIM_DOMAIN_1"/>
    <property type="match status" value="1"/>
</dbReference>
<feature type="domain" description="LIM zinc-binding" evidence="6">
    <location>
        <begin position="377"/>
        <end position="437"/>
    </location>
</feature>
<dbReference type="Proteomes" id="UP000265140">
    <property type="component" value="Chromosome 17"/>
</dbReference>
<dbReference type="Pfam" id="PF00412">
    <property type="entry name" value="LIM"/>
    <property type="match status" value="1"/>
</dbReference>
<reference evidence="8" key="1">
    <citation type="journal article" date="2014" name="PLoS ONE">
        <title>The genome and linkage map of the northern pike (Esox lucius): conserved synteny revealed between the salmonid sister group and the Neoteleostei.</title>
        <authorList>
            <person name="Rondeau E.B."/>
            <person name="Minkley D.R."/>
            <person name="Leong J.S."/>
            <person name="Messmer A.M."/>
            <person name="Jantzen J.R."/>
            <person name="von Schalburg K.R."/>
            <person name="Lemon C."/>
            <person name="Bird N.H."/>
            <person name="Koop B.F."/>
        </authorList>
    </citation>
    <scope>NUCLEOTIDE SEQUENCE</scope>
</reference>
<dbReference type="Ensembl" id="ENSELUT00000031891.3">
    <property type="protein sequence ID" value="ENSELUP00000021256.2"/>
    <property type="gene ID" value="ENSELUG00000020379.3"/>
</dbReference>
<keyword evidence="3 4" id="KW-0440">LIM domain</keyword>
<evidence type="ECO:0000256" key="5">
    <source>
        <dbReference type="SAM" id="MobiDB-lite"/>
    </source>
</evidence>
<dbReference type="SMART" id="SM00132">
    <property type="entry name" value="LIM"/>
    <property type="match status" value="1"/>
</dbReference>
<dbReference type="AlphaFoldDB" id="A0A3P8YXG4"/>
<feature type="compositionally biased region" description="Basic and acidic residues" evidence="5">
    <location>
        <begin position="464"/>
        <end position="474"/>
    </location>
</feature>
<dbReference type="InterPro" id="IPR028740">
    <property type="entry name" value="EPLIN_Lim_dom"/>
</dbReference>
<keyword evidence="8" id="KW-1185">Reference proteome</keyword>
<protein>
    <recommendedName>
        <fullName evidence="6">LIM zinc-binding domain-containing protein</fullName>
    </recommendedName>
</protein>
<feature type="region of interest" description="Disordered" evidence="5">
    <location>
        <begin position="340"/>
        <end position="367"/>
    </location>
</feature>
<feature type="compositionally biased region" description="Basic and acidic residues" evidence="5">
    <location>
        <begin position="587"/>
        <end position="605"/>
    </location>
</feature>
<feature type="compositionally biased region" description="Polar residues" evidence="5">
    <location>
        <begin position="664"/>
        <end position="677"/>
    </location>
</feature>
<feature type="compositionally biased region" description="Low complexity" evidence="5">
    <location>
        <begin position="348"/>
        <end position="359"/>
    </location>
</feature>
<dbReference type="KEGG" id="els:105016976"/>
<dbReference type="SUPFAM" id="SSF57716">
    <property type="entry name" value="Glucocorticoid receptor-like (DNA-binding domain)"/>
    <property type="match status" value="2"/>
</dbReference>
<keyword evidence="2 4" id="KW-0862">Zinc</keyword>
<feature type="compositionally biased region" description="Basic and acidic residues" evidence="5">
    <location>
        <begin position="620"/>
        <end position="640"/>
    </location>
</feature>
<evidence type="ECO:0000256" key="4">
    <source>
        <dbReference type="PROSITE-ProRule" id="PRU00125"/>
    </source>
</evidence>
<name>A0A3P8YXG4_ESOLU</name>
<reference evidence="7" key="2">
    <citation type="submission" date="2020-02" db="EMBL/GenBank/DDBJ databases">
        <title>Esox lucius (northern pike) genome, fEsoLuc1, primary haplotype.</title>
        <authorList>
            <person name="Myers G."/>
            <person name="Karagic N."/>
            <person name="Meyer A."/>
            <person name="Pippel M."/>
            <person name="Reichard M."/>
            <person name="Winkler S."/>
            <person name="Tracey A."/>
            <person name="Sims Y."/>
            <person name="Howe K."/>
            <person name="Rhie A."/>
            <person name="Formenti G."/>
            <person name="Durbin R."/>
            <person name="Fedrigo O."/>
            <person name="Jarvis E.D."/>
        </authorList>
    </citation>
    <scope>NUCLEOTIDE SEQUENCE [LARGE SCALE GENOMIC DNA]</scope>
</reference>
<evidence type="ECO:0000313" key="8">
    <source>
        <dbReference type="Proteomes" id="UP000265140"/>
    </source>
</evidence>
<evidence type="ECO:0000313" key="7">
    <source>
        <dbReference type="Ensembl" id="ENSELUP00000021256.2"/>
    </source>
</evidence>
<feature type="compositionally biased region" description="Basic and acidic residues" evidence="5">
    <location>
        <begin position="687"/>
        <end position="708"/>
    </location>
</feature>
<feature type="compositionally biased region" description="Basic and acidic residues" evidence="5">
    <location>
        <begin position="116"/>
        <end position="127"/>
    </location>
</feature>
<dbReference type="Gene3D" id="2.10.110.10">
    <property type="entry name" value="Cysteine Rich Protein"/>
    <property type="match status" value="1"/>
</dbReference>
<dbReference type="GO" id="GO:0046872">
    <property type="term" value="F:metal ion binding"/>
    <property type="evidence" value="ECO:0007669"/>
    <property type="project" value="UniProtKB-KW"/>
</dbReference>
<feature type="compositionally biased region" description="Acidic residues" evidence="5">
    <location>
        <begin position="732"/>
        <end position="742"/>
    </location>
</feature>
<reference evidence="7" key="3">
    <citation type="submission" date="2025-08" db="UniProtKB">
        <authorList>
            <consortium name="Ensembl"/>
        </authorList>
    </citation>
    <scope>IDENTIFICATION</scope>
</reference>
<dbReference type="Bgee" id="ENSELUG00000020379">
    <property type="expression patterns" value="Expressed in pharyngeal gill and 15 other cell types or tissues"/>
</dbReference>
<feature type="region of interest" description="Disordered" evidence="5">
    <location>
        <begin position="519"/>
        <end position="746"/>
    </location>
</feature>
<dbReference type="RefSeq" id="XP_010879503.2">
    <property type="nucleotide sequence ID" value="XM_010881201.5"/>
</dbReference>
<feature type="compositionally biased region" description="Basic and acidic residues" evidence="5">
    <location>
        <begin position="520"/>
        <end position="540"/>
    </location>
</feature>
<feature type="compositionally biased region" description="Basic and acidic residues" evidence="5">
    <location>
        <begin position="197"/>
        <end position="217"/>
    </location>
</feature>
<feature type="compositionally biased region" description="Polar residues" evidence="5">
    <location>
        <begin position="163"/>
        <end position="172"/>
    </location>
</feature>
<reference evidence="7" key="4">
    <citation type="submission" date="2025-09" db="UniProtKB">
        <authorList>
            <consortium name="Ensembl"/>
        </authorList>
    </citation>
    <scope>IDENTIFICATION</scope>
</reference>
<dbReference type="PANTHER" id="PTHR24206">
    <property type="entry name" value="OS06G0237300 PROTEIN"/>
    <property type="match status" value="1"/>
</dbReference>
<dbReference type="FunFam" id="2.10.110.10:FF:000002">
    <property type="entry name" value="LIM domain and actin-binding 1"/>
    <property type="match status" value="1"/>
</dbReference>
<dbReference type="OrthoDB" id="6129702at2759"/>
<dbReference type="GeneID" id="105016976"/>
<feature type="region of interest" description="Disordered" evidence="5">
    <location>
        <begin position="448"/>
        <end position="474"/>
    </location>
</feature>
<dbReference type="InterPro" id="IPR001781">
    <property type="entry name" value="Znf_LIM"/>
</dbReference>
<accession>A0A3P8YXG4</accession>
<evidence type="ECO:0000256" key="3">
    <source>
        <dbReference type="ARBA" id="ARBA00023038"/>
    </source>
</evidence>